<evidence type="ECO:0000313" key="6">
    <source>
        <dbReference type="EMBL" id="SEG81014.1"/>
    </source>
</evidence>
<dbReference type="Pfam" id="PF13545">
    <property type="entry name" value="HTH_Crp_2"/>
    <property type="match status" value="1"/>
</dbReference>
<dbReference type="GO" id="GO:0005829">
    <property type="term" value="C:cytosol"/>
    <property type="evidence" value="ECO:0007669"/>
    <property type="project" value="TreeGrafter"/>
</dbReference>
<dbReference type="GO" id="GO:0016301">
    <property type="term" value="F:kinase activity"/>
    <property type="evidence" value="ECO:0007669"/>
    <property type="project" value="UniProtKB-KW"/>
</dbReference>
<dbReference type="InterPro" id="IPR012318">
    <property type="entry name" value="HTH_CRP"/>
</dbReference>
<keyword evidence="1" id="KW-0805">Transcription regulation</keyword>
<dbReference type="Gene3D" id="2.60.120.10">
    <property type="entry name" value="Jelly Rolls"/>
    <property type="match status" value="1"/>
</dbReference>
<dbReference type="GO" id="GO:0003677">
    <property type="term" value="F:DNA binding"/>
    <property type="evidence" value="ECO:0007669"/>
    <property type="project" value="UniProtKB-KW"/>
</dbReference>
<dbReference type="Proteomes" id="UP000236743">
    <property type="component" value="Unassembled WGS sequence"/>
</dbReference>
<dbReference type="InterPro" id="IPR036388">
    <property type="entry name" value="WH-like_DNA-bd_sf"/>
</dbReference>
<feature type="domain" description="Cyclic nucleotide-binding" evidence="4">
    <location>
        <begin position="17"/>
        <end position="137"/>
    </location>
</feature>
<evidence type="ECO:0000259" key="5">
    <source>
        <dbReference type="PROSITE" id="PS51063"/>
    </source>
</evidence>
<protein>
    <submittedName>
        <fullName evidence="6">cAMP-binding domain of CRP or a regulatory subunit of cAMP-dependent protein kinases</fullName>
    </submittedName>
</protein>
<organism evidence="6 7">
    <name type="scientific">Bosea lathyri</name>
    <dbReference type="NCBI Taxonomy" id="1036778"/>
    <lineage>
        <taxon>Bacteria</taxon>
        <taxon>Pseudomonadati</taxon>
        <taxon>Pseudomonadota</taxon>
        <taxon>Alphaproteobacteria</taxon>
        <taxon>Hyphomicrobiales</taxon>
        <taxon>Boseaceae</taxon>
        <taxon>Bosea</taxon>
    </lineage>
</organism>
<evidence type="ECO:0000256" key="2">
    <source>
        <dbReference type="ARBA" id="ARBA00023125"/>
    </source>
</evidence>
<evidence type="ECO:0000256" key="1">
    <source>
        <dbReference type="ARBA" id="ARBA00023015"/>
    </source>
</evidence>
<sequence>MQSGPHRIVQLLSANPFFAGLAQDALAKIAGICREHHLAAREVLFLKGDVSNGLYAIRRGQIRIGTTDDSGQQMTMNLLGGGDVFGEIALLDGRSRTADAVAMEDTDMFFLPRHDFLKLLGSEPSIALQLIELLCARLRDVIDRMEEKVFLPAETRLARRILMLATDYGAEVHTSQEELASLTGVTRETVNRQLQCWKRVGFLSLGRGRLLIHDLDDFRRLAKIGTM</sequence>
<dbReference type="Gene3D" id="1.10.10.10">
    <property type="entry name" value="Winged helix-like DNA-binding domain superfamily/Winged helix DNA-binding domain"/>
    <property type="match status" value="1"/>
</dbReference>
<dbReference type="PANTHER" id="PTHR24567:SF68">
    <property type="entry name" value="DNA-BINDING TRANSCRIPTIONAL DUAL REGULATOR CRP"/>
    <property type="match status" value="1"/>
</dbReference>
<dbReference type="SUPFAM" id="SSF46785">
    <property type="entry name" value="Winged helix' DNA-binding domain"/>
    <property type="match status" value="1"/>
</dbReference>
<dbReference type="InterPro" id="IPR018490">
    <property type="entry name" value="cNMP-bd_dom_sf"/>
</dbReference>
<dbReference type="InterPro" id="IPR018488">
    <property type="entry name" value="cNMP-bd_CS"/>
</dbReference>
<keyword evidence="6" id="KW-0808">Transferase</keyword>
<evidence type="ECO:0000313" key="7">
    <source>
        <dbReference type="Proteomes" id="UP000236743"/>
    </source>
</evidence>
<dbReference type="PROSITE" id="PS00889">
    <property type="entry name" value="CNMP_BINDING_2"/>
    <property type="match status" value="1"/>
</dbReference>
<dbReference type="CDD" id="cd00038">
    <property type="entry name" value="CAP_ED"/>
    <property type="match status" value="1"/>
</dbReference>
<dbReference type="EMBL" id="FNUY01000017">
    <property type="protein sequence ID" value="SEG81014.1"/>
    <property type="molecule type" value="Genomic_DNA"/>
</dbReference>
<keyword evidence="6" id="KW-0418">Kinase</keyword>
<dbReference type="SMART" id="SM00100">
    <property type="entry name" value="cNMP"/>
    <property type="match status" value="1"/>
</dbReference>
<dbReference type="RefSeq" id="WP_103875466.1">
    <property type="nucleotide sequence ID" value="NZ_FNUY01000017.1"/>
</dbReference>
<accession>A0A1H6D7G9</accession>
<dbReference type="SMART" id="SM00419">
    <property type="entry name" value="HTH_CRP"/>
    <property type="match status" value="1"/>
</dbReference>
<dbReference type="PROSITE" id="PS50042">
    <property type="entry name" value="CNMP_BINDING_3"/>
    <property type="match status" value="1"/>
</dbReference>
<gene>
    <name evidence="6" type="ORF">SAMN04488115_11754</name>
</gene>
<evidence type="ECO:0000259" key="4">
    <source>
        <dbReference type="PROSITE" id="PS50042"/>
    </source>
</evidence>
<dbReference type="InterPro" id="IPR036390">
    <property type="entry name" value="WH_DNA-bd_sf"/>
</dbReference>
<keyword evidence="3" id="KW-0804">Transcription</keyword>
<dbReference type="AlphaFoldDB" id="A0A1H6D7G9"/>
<dbReference type="SUPFAM" id="SSF51206">
    <property type="entry name" value="cAMP-binding domain-like"/>
    <property type="match status" value="1"/>
</dbReference>
<evidence type="ECO:0000256" key="3">
    <source>
        <dbReference type="ARBA" id="ARBA00023163"/>
    </source>
</evidence>
<keyword evidence="2" id="KW-0238">DNA-binding</keyword>
<dbReference type="PROSITE" id="PS51063">
    <property type="entry name" value="HTH_CRP_2"/>
    <property type="match status" value="1"/>
</dbReference>
<dbReference type="Pfam" id="PF00027">
    <property type="entry name" value="cNMP_binding"/>
    <property type="match status" value="1"/>
</dbReference>
<dbReference type="InterPro" id="IPR050397">
    <property type="entry name" value="Env_Response_Regulators"/>
</dbReference>
<dbReference type="InterPro" id="IPR014710">
    <property type="entry name" value="RmlC-like_jellyroll"/>
</dbReference>
<feature type="domain" description="HTH crp-type" evidence="5">
    <location>
        <begin position="151"/>
        <end position="216"/>
    </location>
</feature>
<reference evidence="6 7" key="1">
    <citation type="submission" date="2016-10" db="EMBL/GenBank/DDBJ databases">
        <authorList>
            <person name="de Groot N.N."/>
        </authorList>
    </citation>
    <scope>NUCLEOTIDE SEQUENCE [LARGE SCALE GENOMIC DNA]</scope>
    <source>
        <strain evidence="6 7">DSM 26656</strain>
    </source>
</reference>
<dbReference type="PANTHER" id="PTHR24567">
    <property type="entry name" value="CRP FAMILY TRANSCRIPTIONAL REGULATORY PROTEIN"/>
    <property type="match status" value="1"/>
</dbReference>
<keyword evidence="7" id="KW-1185">Reference proteome</keyword>
<dbReference type="OrthoDB" id="3525895at2"/>
<dbReference type="GO" id="GO:0003700">
    <property type="term" value="F:DNA-binding transcription factor activity"/>
    <property type="evidence" value="ECO:0007669"/>
    <property type="project" value="TreeGrafter"/>
</dbReference>
<dbReference type="InterPro" id="IPR000595">
    <property type="entry name" value="cNMP-bd_dom"/>
</dbReference>
<name>A0A1H6D7G9_9HYPH</name>
<proteinExistence type="predicted"/>